<feature type="region of interest" description="Disordered" evidence="1">
    <location>
        <begin position="1"/>
        <end position="37"/>
    </location>
</feature>
<evidence type="ECO:0000256" key="1">
    <source>
        <dbReference type="SAM" id="MobiDB-lite"/>
    </source>
</evidence>
<keyword evidence="3" id="KW-1185">Reference proteome</keyword>
<name>A0A367L0E7_9HYPO</name>
<accession>A0A367L0E7</accession>
<reference evidence="2 3" key="1">
    <citation type="journal article" date="2015" name="BMC Genomics">
        <title>Insights from the genome of Ophiocordyceps polyrhachis-furcata to pathogenicity and host specificity in insect fungi.</title>
        <authorList>
            <person name="Wichadakul D."/>
            <person name="Kobmoo N."/>
            <person name="Ingsriswang S."/>
            <person name="Tangphatsornruang S."/>
            <person name="Chantasingh D."/>
            <person name="Luangsa-ard J.J."/>
            <person name="Eurwilaichitr L."/>
        </authorList>
    </citation>
    <scope>NUCLEOTIDE SEQUENCE [LARGE SCALE GENOMIC DNA]</scope>
    <source>
        <strain evidence="2 3">BCC 54312</strain>
    </source>
</reference>
<comment type="caution">
    <text evidence="2">The sequence shown here is derived from an EMBL/GenBank/DDBJ whole genome shotgun (WGS) entry which is preliminary data.</text>
</comment>
<feature type="compositionally biased region" description="Polar residues" evidence="1">
    <location>
        <begin position="28"/>
        <end position="37"/>
    </location>
</feature>
<evidence type="ECO:0000313" key="2">
    <source>
        <dbReference type="EMBL" id="RCI07886.1"/>
    </source>
</evidence>
<dbReference type="Proteomes" id="UP000253664">
    <property type="component" value="Unassembled WGS sequence"/>
</dbReference>
<feature type="non-terminal residue" evidence="2">
    <location>
        <position position="1"/>
    </location>
</feature>
<dbReference type="AlphaFoldDB" id="A0A367L0E7"/>
<dbReference type="EMBL" id="LKCN02000023">
    <property type="protein sequence ID" value="RCI07886.1"/>
    <property type="molecule type" value="Genomic_DNA"/>
</dbReference>
<organism evidence="2 3">
    <name type="scientific">Ophiocordyceps polyrhachis-furcata BCC 54312</name>
    <dbReference type="NCBI Taxonomy" id="1330021"/>
    <lineage>
        <taxon>Eukaryota</taxon>
        <taxon>Fungi</taxon>
        <taxon>Dikarya</taxon>
        <taxon>Ascomycota</taxon>
        <taxon>Pezizomycotina</taxon>
        <taxon>Sordariomycetes</taxon>
        <taxon>Hypocreomycetidae</taxon>
        <taxon>Hypocreales</taxon>
        <taxon>Ophiocordycipitaceae</taxon>
        <taxon>Ophiocordyceps</taxon>
    </lineage>
</organism>
<feature type="region of interest" description="Disordered" evidence="1">
    <location>
        <begin position="95"/>
        <end position="114"/>
    </location>
</feature>
<gene>
    <name evidence="2" type="ORF">L249_5856</name>
</gene>
<sequence>FHWAVRGARPEKKKGGLGVQTSRDTRPDNSLTTSFSPMKTHNTSLAEALQPFTFGYQCTGTCGRLACSLFFLLSSPSTIFAPPLPLFIGGPSSYRESLSFSPPDPYNIREYGTE</sequence>
<evidence type="ECO:0000313" key="3">
    <source>
        <dbReference type="Proteomes" id="UP000253664"/>
    </source>
</evidence>
<protein>
    <submittedName>
        <fullName evidence="2">Uncharacterized protein</fullName>
    </submittedName>
</protein>
<proteinExistence type="predicted"/>